<dbReference type="Gene3D" id="2.30.30.830">
    <property type="match status" value="1"/>
</dbReference>
<dbReference type="Pfam" id="PF04351">
    <property type="entry name" value="PilP"/>
    <property type="match status" value="1"/>
</dbReference>
<dbReference type="EMBL" id="JACOFZ010000007">
    <property type="protein sequence ID" value="MBC3882716.1"/>
    <property type="molecule type" value="Genomic_DNA"/>
</dbReference>
<protein>
    <submittedName>
        <fullName evidence="2">Pilus assembly protein PilP</fullName>
    </submittedName>
</protein>
<feature type="chain" id="PRO_5037965333" evidence="1">
    <location>
        <begin position="18"/>
        <end position="177"/>
    </location>
</feature>
<reference evidence="2" key="1">
    <citation type="submission" date="2020-08" db="EMBL/GenBank/DDBJ databases">
        <title>Novel species isolated from subtropical streams in China.</title>
        <authorList>
            <person name="Lu H."/>
        </authorList>
    </citation>
    <scope>NUCLEOTIDE SEQUENCE</scope>
    <source>
        <strain evidence="2">LX22W</strain>
    </source>
</reference>
<dbReference type="AlphaFoldDB" id="A0A923HYS6"/>
<accession>A0A923HYS6</accession>
<name>A0A923HYS6_9BURK</name>
<evidence type="ECO:0000256" key="1">
    <source>
        <dbReference type="SAM" id="SignalP"/>
    </source>
</evidence>
<evidence type="ECO:0000313" key="3">
    <source>
        <dbReference type="Proteomes" id="UP000627446"/>
    </source>
</evidence>
<keyword evidence="1" id="KW-0732">Signal</keyword>
<dbReference type="Proteomes" id="UP000627446">
    <property type="component" value="Unassembled WGS sequence"/>
</dbReference>
<dbReference type="RefSeq" id="WP_186917437.1">
    <property type="nucleotide sequence ID" value="NZ_JACOFZ010000007.1"/>
</dbReference>
<proteinExistence type="predicted"/>
<feature type="signal peptide" evidence="1">
    <location>
        <begin position="1"/>
        <end position="17"/>
    </location>
</feature>
<evidence type="ECO:0000313" key="2">
    <source>
        <dbReference type="EMBL" id="MBC3882716.1"/>
    </source>
</evidence>
<gene>
    <name evidence="2" type="ORF">H8K36_15105</name>
</gene>
<comment type="caution">
    <text evidence="2">The sequence shown here is derived from an EMBL/GenBank/DDBJ whole genome shotgun (WGS) entry which is preliminary data.</text>
</comment>
<organism evidence="2 3">
    <name type="scientific">Undibacterium nitidum</name>
    <dbReference type="NCBI Taxonomy" id="2762298"/>
    <lineage>
        <taxon>Bacteria</taxon>
        <taxon>Pseudomonadati</taxon>
        <taxon>Pseudomonadota</taxon>
        <taxon>Betaproteobacteria</taxon>
        <taxon>Burkholderiales</taxon>
        <taxon>Oxalobacteraceae</taxon>
        <taxon>Undibacterium</taxon>
    </lineage>
</organism>
<dbReference type="InterPro" id="IPR007446">
    <property type="entry name" value="PilP"/>
</dbReference>
<sequence length="177" mass="19560">MRLIQNCLALVSLLMLAACGDNGVGELKEWMNQVKKETQVKVNPLQEPKVFVPVSYESGSLIDPFDSVKLLAVFARIKAANDNGLKPDFDRPKEALEGFPLETMKMVGTFDNKKKLQGLIQVGKIIYPATVGSYVGQNFGKVISVSESRIDLVETVQDATGEWTERKASLELQEAKK</sequence>
<keyword evidence="3" id="KW-1185">Reference proteome</keyword>
<dbReference type="PIRSF" id="PIRSF016481">
    <property type="entry name" value="Pilus_assembly_PilP"/>
    <property type="match status" value="1"/>
</dbReference>
<dbReference type="PROSITE" id="PS51257">
    <property type="entry name" value="PROKAR_LIPOPROTEIN"/>
    <property type="match status" value="1"/>
</dbReference>